<evidence type="ECO:0000313" key="3">
    <source>
        <dbReference type="EMBL" id="KAK7083438.1"/>
    </source>
</evidence>
<protein>
    <submittedName>
        <fullName evidence="3">Uncharacterized protein</fullName>
    </submittedName>
</protein>
<keyword evidence="4" id="KW-1185">Reference proteome</keyword>
<gene>
    <name evidence="3" type="ORF">SK128_022800</name>
</gene>
<dbReference type="Proteomes" id="UP001381693">
    <property type="component" value="Unassembled WGS sequence"/>
</dbReference>
<sequence>MRTKTRQQTVPSPVDCLLPLFALENSSLKDLRKLQKNQFTRITKEQLIDAILAANEEKVSPRTRQEEKLDLIVNELAELRRMIASSESDSKAKIKELTETIEKQSEIHLQHQLFLEQLDRQKRETNLVLLGVPEEQISLDGATTEETEIQKVWEAVGAGSDVVVRPHPRLGRSAPENGRPRPLLIK</sequence>
<evidence type="ECO:0000256" key="2">
    <source>
        <dbReference type="SAM" id="MobiDB-lite"/>
    </source>
</evidence>
<proteinExistence type="predicted"/>
<evidence type="ECO:0000313" key="4">
    <source>
        <dbReference type="Proteomes" id="UP001381693"/>
    </source>
</evidence>
<evidence type="ECO:0000256" key="1">
    <source>
        <dbReference type="SAM" id="Coils"/>
    </source>
</evidence>
<feature type="non-terminal residue" evidence="3">
    <location>
        <position position="186"/>
    </location>
</feature>
<keyword evidence="1" id="KW-0175">Coiled coil</keyword>
<feature type="region of interest" description="Disordered" evidence="2">
    <location>
        <begin position="164"/>
        <end position="186"/>
    </location>
</feature>
<organism evidence="3 4">
    <name type="scientific">Halocaridina rubra</name>
    <name type="common">Hawaiian red shrimp</name>
    <dbReference type="NCBI Taxonomy" id="373956"/>
    <lineage>
        <taxon>Eukaryota</taxon>
        <taxon>Metazoa</taxon>
        <taxon>Ecdysozoa</taxon>
        <taxon>Arthropoda</taxon>
        <taxon>Crustacea</taxon>
        <taxon>Multicrustacea</taxon>
        <taxon>Malacostraca</taxon>
        <taxon>Eumalacostraca</taxon>
        <taxon>Eucarida</taxon>
        <taxon>Decapoda</taxon>
        <taxon>Pleocyemata</taxon>
        <taxon>Caridea</taxon>
        <taxon>Atyoidea</taxon>
        <taxon>Atyidae</taxon>
        <taxon>Halocaridina</taxon>
    </lineage>
</organism>
<reference evidence="3 4" key="1">
    <citation type="submission" date="2023-11" db="EMBL/GenBank/DDBJ databases">
        <title>Halocaridina rubra genome assembly.</title>
        <authorList>
            <person name="Smith C."/>
        </authorList>
    </citation>
    <scope>NUCLEOTIDE SEQUENCE [LARGE SCALE GENOMIC DNA]</scope>
    <source>
        <strain evidence="3">EP-1</strain>
        <tissue evidence="3">Whole</tissue>
    </source>
</reference>
<name>A0AAN9ACJ4_HALRR</name>
<accession>A0AAN9ACJ4</accession>
<comment type="caution">
    <text evidence="3">The sequence shown here is derived from an EMBL/GenBank/DDBJ whole genome shotgun (WGS) entry which is preliminary data.</text>
</comment>
<feature type="coiled-coil region" evidence="1">
    <location>
        <begin position="62"/>
        <end position="89"/>
    </location>
</feature>
<dbReference type="AlphaFoldDB" id="A0AAN9ACJ4"/>
<dbReference type="EMBL" id="JAXCGZ010003046">
    <property type="protein sequence ID" value="KAK7083438.1"/>
    <property type="molecule type" value="Genomic_DNA"/>
</dbReference>